<comment type="subcellular location">
    <subcellularLocation>
        <location evidence="1">Membrane</location>
        <topology evidence="1">Multi-pass membrane protein</topology>
    </subcellularLocation>
</comment>
<keyword evidence="4" id="KW-0472">Membrane</keyword>
<feature type="domain" description="P-type ATPase C-terminal" evidence="5">
    <location>
        <begin position="2"/>
        <end position="154"/>
    </location>
</feature>
<name>A0A0N4XGT5_NIPBR</name>
<dbReference type="GO" id="GO:0140326">
    <property type="term" value="F:ATPase-coupled intramembrane lipid transporter activity"/>
    <property type="evidence" value="ECO:0007669"/>
    <property type="project" value="TreeGrafter"/>
</dbReference>
<dbReference type="SUPFAM" id="SSF81665">
    <property type="entry name" value="Calcium ATPase, transmembrane domain M"/>
    <property type="match status" value="1"/>
</dbReference>
<organism evidence="8">
    <name type="scientific">Nippostrongylus brasiliensis</name>
    <name type="common">Rat hookworm</name>
    <dbReference type="NCBI Taxonomy" id="27835"/>
    <lineage>
        <taxon>Eukaryota</taxon>
        <taxon>Metazoa</taxon>
        <taxon>Ecdysozoa</taxon>
        <taxon>Nematoda</taxon>
        <taxon>Chromadorea</taxon>
        <taxon>Rhabditida</taxon>
        <taxon>Rhabditina</taxon>
        <taxon>Rhabditomorpha</taxon>
        <taxon>Strongyloidea</taxon>
        <taxon>Heligmosomidae</taxon>
        <taxon>Nippostrongylus</taxon>
    </lineage>
</organism>
<evidence type="ECO:0000256" key="2">
    <source>
        <dbReference type="ARBA" id="ARBA00022723"/>
    </source>
</evidence>
<accession>A0A0N4XGT5</accession>
<evidence type="ECO:0000256" key="1">
    <source>
        <dbReference type="ARBA" id="ARBA00004141"/>
    </source>
</evidence>
<dbReference type="AlphaFoldDB" id="A0A0N4XGT5"/>
<dbReference type="WBParaSite" id="NBR_0000173701-mRNA-1">
    <property type="protein sequence ID" value="NBR_0000173701-mRNA-1"/>
    <property type="gene ID" value="NBR_0000173701"/>
</dbReference>
<reference evidence="8" key="1">
    <citation type="submission" date="2017-02" db="UniProtKB">
        <authorList>
            <consortium name="WormBaseParasite"/>
        </authorList>
    </citation>
    <scope>IDENTIFICATION</scope>
</reference>
<keyword evidence="4" id="KW-0812">Transmembrane</keyword>
<evidence type="ECO:0000313" key="8">
    <source>
        <dbReference type="WBParaSite" id="NBR_0000173701-mRNA-1"/>
    </source>
</evidence>
<evidence type="ECO:0000259" key="5">
    <source>
        <dbReference type="Pfam" id="PF16212"/>
    </source>
</evidence>
<gene>
    <name evidence="6" type="ORF">NBR_LOCUS1738</name>
</gene>
<dbReference type="GO" id="GO:0006890">
    <property type="term" value="P:retrograde vesicle-mediated transport, Golgi to endoplasmic reticulum"/>
    <property type="evidence" value="ECO:0007669"/>
    <property type="project" value="TreeGrafter"/>
</dbReference>
<feature type="transmembrane region" description="Helical" evidence="4">
    <location>
        <begin position="65"/>
        <end position="86"/>
    </location>
</feature>
<dbReference type="EMBL" id="UYSL01001547">
    <property type="protein sequence ID" value="VDL65327.1"/>
    <property type="molecule type" value="Genomic_DNA"/>
</dbReference>
<dbReference type="PANTHER" id="PTHR24092:SF5">
    <property type="entry name" value="PHOSPHOLIPID-TRANSPORTING ATPASE"/>
    <property type="match status" value="1"/>
</dbReference>
<evidence type="ECO:0000256" key="4">
    <source>
        <dbReference type="SAM" id="Phobius"/>
    </source>
</evidence>
<dbReference type="GO" id="GO:0005768">
    <property type="term" value="C:endosome"/>
    <property type="evidence" value="ECO:0007669"/>
    <property type="project" value="TreeGrafter"/>
</dbReference>
<evidence type="ECO:0000313" key="6">
    <source>
        <dbReference type="EMBL" id="VDL65327.1"/>
    </source>
</evidence>
<feature type="transmembrane region" description="Helical" evidence="4">
    <location>
        <begin position="93"/>
        <end position="113"/>
    </location>
</feature>
<feature type="transmembrane region" description="Helical" evidence="4">
    <location>
        <begin position="39"/>
        <end position="59"/>
    </location>
</feature>
<keyword evidence="2" id="KW-0479">Metal-binding</keyword>
<dbReference type="GO" id="GO:0006897">
    <property type="term" value="P:endocytosis"/>
    <property type="evidence" value="ECO:0007669"/>
    <property type="project" value="TreeGrafter"/>
</dbReference>
<reference evidence="6 7" key="2">
    <citation type="submission" date="2018-11" db="EMBL/GenBank/DDBJ databases">
        <authorList>
            <consortium name="Pathogen Informatics"/>
        </authorList>
    </citation>
    <scope>NUCLEOTIDE SEQUENCE [LARGE SCALE GENOMIC DNA]</scope>
</reference>
<dbReference type="GO" id="GO:0045332">
    <property type="term" value="P:phospholipid translocation"/>
    <property type="evidence" value="ECO:0007669"/>
    <property type="project" value="TreeGrafter"/>
</dbReference>
<dbReference type="GO" id="GO:0046872">
    <property type="term" value="F:metal ion binding"/>
    <property type="evidence" value="ECO:0007669"/>
    <property type="project" value="UniProtKB-KW"/>
</dbReference>
<dbReference type="GO" id="GO:0005886">
    <property type="term" value="C:plasma membrane"/>
    <property type="evidence" value="ECO:0007669"/>
    <property type="project" value="TreeGrafter"/>
</dbReference>
<evidence type="ECO:0000313" key="7">
    <source>
        <dbReference type="Proteomes" id="UP000271162"/>
    </source>
</evidence>
<dbReference type="InterPro" id="IPR032630">
    <property type="entry name" value="P_typ_ATPase_c"/>
</dbReference>
<keyword evidence="3" id="KW-0460">Magnesium</keyword>
<protein>
    <submittedName>
        <fullName evidence="8">PhoLip_ATPase_C domain-containing protein</fullName>
    </submittedName>
</protein>
<dbReference type="GO" id="GO:0005802">
    <property type="term" value="C:trans-Golgi network"/>
    <property type="evidence" value="ECO:0007669"/>
    <property type="project" value="TreeGrafter"/>
</dbReference>
<feature type="transmembrane region" description="Helical" evidence="4">
    <location>
        <begin position="125"/>
        <end position="145"/>
    </location>
</feature>
<dbReference type="Pfam" id="PF16212">
    <property type="entry name" value="PhoLip_ATPase_C"/>
    <property type="match status" value="1"/>
</dbReference>
<proteinExistence type="predicted"/>
<sequence>MLPVFSLVVDRDVTATNALTYPELYKELGKGRSLSYKTFCIWVMISLYQGAVIMYGALLVFDADFIHVVSISFSALIVTELIMVAMTVHTWHWAMLLAQALSLALYAVSLIVLDQYFDRQFVLSWIFISKTTAITAVSCLPLYVIKALRRKFSPPSYAKVN</sequence>
<keyword evidence="4" id="KW-1133">Transmembrane helix</keyword>
<dbReference type="STRING" id="27835.A0A0N4XGT5"/>
<dbReference type="Proteomes" id="UP000271162">
    <property type="component" value="Unassembled WGS sequence"/>
</dbReference>
<dbReference type="PANTHER" id="PTHR24092">
    <property type="entry name" value="PROBABLE PHOSPHOLIPID-TRANSPORTING ATPASE"/>
    <property type="match status" value="1"/>
</dbReference>
<dbReference type="InterPro" id="IPR023298">
    <property type="entry name" value="ATPase_P-typ_TM_dom_sf"/>
</dbReference>
<evidence type="ECO:0000256" key="3">
    <source>
        <dbReference type="ARBA" id="ARBA00022842"/>
    </source>
</evidence>
<dbReference type="OMA" id="TIRTWHI"/>
<keyword evidence="7" id="KW-1185">Reference proteome</keyword>